<dbReference type="RefSeq" id="WP_280833789.1">
    <property type="nucleotide sequence ID" value="NZ_JARXVE010000006.1"/>
</dbReference>
<evidence type="ECO:0000256" key="1">
    <source>
        <dbReference type="ARBA" id="ARBA00004202"/>
    </source>
</evidence>
<keyword evidence="4" id="KW-1003">Cell membrane</keyword>
<dbReference type="SUPFAM" id="SSF52540">
    <property type="entry name" value="P-loop containing nucleoside triphosphate hydrolases"/>
    <property type="match status" value="1"/>
</dbReference>
<gene>
    <name evidence="9" type="ORF">M2272_003831</name>
</gene>
<evidence type="ECO:0000256" key="6">
    <source>
        <dbReference type="ARBA" id="ARBA00022840"/>
    </source>
</evidence>
<dbReference type="Pfam" id="PF08352">
    <property type="entry name" value="oligo_HPY"/>
    <property type="match status" value="1"/>
</dbReference>
<evidence type="ECO:0000313" key="9">
    <source>
        <dbReference type="EMBL" id="MDH6197178.1"/>
    </source>
</evidence>
<evidence type="ECO:0000256" key="5">
    <source>
        <dbReference type="ARBA" id="ARBA00022741"/>
    </source>
</evidence>
<dbReference type="PROSITE" id="PS50893">
    <property type="entry name" value="ABC_TRANSPORTER_2"/>
    <property type="match status" value="1"/>
</dbReference>
<reference evidence="9 10" key="1">
    <citation type="submission" date="2023-04" db="EMBL/GenBank/DDBJ databases">
        <title>Forest soil microbial communities from Buena Vista Peninsula, Colon Province, Panama.</title>
        <authorList>
            <person name="Bouskill N."/>
        </authorList>
    </citation>
    <scope>NUCLEOTIDE SEQUENCE [LARGE SCALE GENOMIC DNA]</scope>
    <source>
        <strain evidence="9 10">AC80</strain>
    </source>
</reference>
<accession>A0ABT6L2N7</accession>
<evidence type="ECO:0000313" key="10">
    <source>
        <dbReference type="Proteomes" id="UP001160130"/>
    </source>
</evidence>
<dbReference type="InterPro" id="IPR027417">
    <property type="entry name" value="P-loop_NTPase"/>
</dbReference>
<comment type="similarity">
    <text evidence="2">Belongs to the ABC transporter superfamily.</text>
</comment>
<keyword evidence="6 9" id="KW-0067">ATP-binding</keyword>
<keyword evidence="7" id="KW-0472">Membrane</keyword>
<dbReference type="InterPro" id="IPR017871">
    <property type="entry name" value="ABC_transporter-like_CS"/>
</dbReference>
<sequence>MNLLEIRNLSVTYRSGGDEVRAVDGIDLDVNTGEVVGLAGESGCGKSTLALAVAQLLPRGVQVSADRMRLGGTDLLTVDDEGLRKLRWSRLSMVFQGAMNGFNPVMPIGAQIAEAIRTHRPRTGKREVRARVAELLGEVGIAAGRAADYPHQFSGGMKQRAMIAMALACDPELVIADEPTTALDVMTQAQILELIRRLADELDLAMLVISHDLMVLGELCDRAAVMYAGRIVERGQADEVFTHTAATGPAHPYTRQLLACFPRPGAGTAGISGIPGRPPDLAHPPVGCRFRDRCEVALPECATVDPALHSVSAALSSSPPGATATHVAACHRVAADAPNSVSLKVAR</sequence>
<keyword evidence="10" id="KW-1185">Reference proteome</keyword>
<comment type="caution">
    <text evidence="9">The sequence shown here is derived from an EMBL/GenBank/DDBJ whole genome shotgun (WGS) entry which is preliminary data.</text>
</comment>
<evidence type="ECO:0000256" key="3">
    <source>
        <dbReference type="ARBA" id="ARBA00022448"/>
    </source>
</evidence>
<keyword evidence="3" id="KW-0813">Transport</keyword>
<evidence type="ECO:0000259" key="8">
    <source>
        <dbReference type="PROSITE" id="PS50893"/>
    </source>
</evidence>
<evidence type="ECO:0000256" key="4">
    <source>
        <dbReference type="ARBA" id="ARBA00022475"/>
    </source>
</evidence>
<name>A0ABT6L2N7_9MYCO</name>
<dbReference type="NCBIfam" id="TIGR01727">
    <property type="entry name" value="oligo_HPY"/>
    <property type="match status" value="1"/>
</dbReference>
<dbReference type="PANTHER" id="PTHR43297">
    <property type="entry name" value="OLIGOPEPTIDE TRANSPORT ATP-BINDING PROTEIN APPD"/>
    <property type="match status" value="1"/>
</dbReference>
<dbReference type="Pfam" id="PF00005">
    <property type="entry name" value="ABC_tran"/>
    <property type="match status" value="1"/>
</dbReference>
<dbReference type="InterPro" id="IPR013563">
    <property type="entry name" value="Oligopep_ABC_C"/>
</dbReference>
<dbReference type="Gene3D" id="3.40.50.300">
    <property type="entry name" value="P-loop containing nucleotide triphosphate hydrolases"/>
    <property type="match status" value="1"/>
</dbReference>
<dbReference type="InterPro" id="IPR003439">
    <property type="entry name" value="ABC_transporter-like_ATP-bd"/>
</dbReference>
<dbReference type="EMBL" id="JARXVE010000006">
    <property type="protein sequence ID" value="MDH6197178.1"/>
    <property type="molecule type" value="Genomic_DNA"/>
</dbReference>
<keyword evidence="5" id="KW-0547">Nucleotide-binding</keyword>
<feature type="domain" description="ABC transporter" evidence="8">
    <location>
        <begin position="6"/>
        <end position="253"/>
    </location>
</feature>
<dbReference type="PROSITE" id="PS00211">
    <property type="entry name" value="ABC_TRANSPORTER_1"/>
    <property type="match status" value="1"/>
</dbReference>
<evidence type="ECO:0000256" key="7">
    <source>
        <dbReference type="ARBA" id="ARBA00023136"/>
    </source>
</evidence>
<proteinExistence type="inferred from homology"/>
<dbReference type="CDD" id="cd03257">
    <property type="entry name" value="ABC_NikE_OppD_transporters"/>
    <property type="match status" value="1"/>
</dbReference>
<protein>
    <submittedName>
        <fullName evidence="9">Peptide/nickel transport system ATP-binding protein</fullName>
    </submittedName>
</protein>
<dbReference type="GO" id="GO:0005524">
    <property type="term" value="F:ATP binding"/>
    <property type="evidence" value="ECO:0007669"/>
    <property type="project" value="UniProtKB-KW"/>
</dbReference>
<organism evidence="9 10">
    <name type="scientific">Mycolicibacterium frederiksbergense</name>
    <dbReference type="NCBI Taxonomy" id="117567"/>
    <lineage>
        <taxon>Bacteria</taxon>
        <taxon>Bacillati</taxon>
        <taxon>Actinomycetota</taxon>
        <taxon>Actinomycetes</taxon>
        <taxon>Mycobacteriales</taxon>
        <taxon>Mycobacteriaceae</taxon>
        <taxon>Mycolicibacterium</taxon>
    </lineage>
</organism>
<dbReference type="SMART" id="SM00382">
    <property type="entry name" value="AAA"/>
    <property type="match status" value="1"/>
</dbReference>
<dbReference type="InterPro" id="IPR003593">
    <property type="entry name" value="AAA+_ATPase"/>
</dbReference>
<dbReference type="PANTHER" id="PTHR43297:SF2">
    <property type="entry name" value="DIPEPTIDE TRANSPORT ATP-BINDING PROTEIN DPPD"/>
    <property type="match status" value="1"/>
</dbReference>
<dbReference type="InterPro" id="IPR050388">
    <property type="entry name" value="ABC_Ni/Peptide_Import"/>
</dbReference>
<evidence type="ECO:0000256" key="2">
    <source>
        <dbReference type="ARBA" id="ARBA00005417"/>
    </source>
</evidence>
<dbReference type="Proteomes" id="UP001160130">
    <property type="component" value="Unassembled WGS sequence"/>
</dbReference>
<comment type="subcellular location">
    <subcellularLocation>
        <location evidence="1">Cell membrane</location>
        <topology evidence="1">Peripheral membrane protein</topology>
    </subcellularLocation>
</comment>